<organism evidence="2 3">
    <name type="scientific">Purpureocillium lilacinum</name>
    <name type="common">Paecilomyces lilacinus</name>
    <dbReference type="NCBI Taxonomy" id="33203"/>
    <lineage>
        <taxon>Eukaryota</taxon>
        <taxon>Fungi</taxon>
        <taxon>Dikarya</taxon>
        <taxon>Ascomycota</taxon>
        <taxon>Pezizomycotina</taxon>
        <taxon>Sordariomycetes</taxon>
        <taxon>Hypocreomycetidae</taxon>
        <taxon>Hypocreales</taxon>
        <taxon>Ophiocordycipitaceae</taxon>
        <taxon>Purpureocillium</taxon>
    </lineage>
</organism>
<accession>A0A2U3DQQ5</accession>
<gene>
    <name evidence="2" type="ORF">PCL_09523</name>
</gene>
<evidence type="ECO:0000313" key="2">
    <source>
        <dbReference type="EMBL" id="PWI64593.1"/>
    </source>
</evidence>
<dbReference type="AlphaFoldDB" id="A0A2U3DQQ5"/>
<reference evidence="2 3" key="1">
    <citation type="journal article" date="2016" name="Front. Microbiol.">
        <title>Genome and transcriptome sequences reveal the specific parasitism of the nematophagous Purpureocillium lilacinum 36-1.</title>
        <authorList>
            <person name="Xie J."/>
            <person name="Li S."/>
            <person name="Mo C."/>
            <person name="Xiao X."/>
            <person name="Peng D."/>
            <person name="Wang G."/>
            <person name="Xiao Y."/>
        </authorList>
    </citation>
    <scope>NUCLEOTIDE SEQUENCE [LARGE SCALE GENOMIC DNA]</scope>
    <source>
        <strain evidence="2 3">36-1</strain>
    </source>
</reference>
<protein>
    <submittedName>
        <fullName evidence="2">Uncharacterized protein</fullName>
    </submittedName>
</protein>
<evidence type="ECO:0000256" key="1">
    <source>
        <dbReference type="SAM" id="MobiDB-lite"/>
    </source>
</evidence>
<dbReference type="EMBL" id="LCWV01000053">
    <property type="protein sequence ID" value="PWI64593.1"/>
    <property type="molecule type" value="Genomic_DNA"/>
</dbReference>
<comment type="caution">
    <text evidence="2">The sequence shown here is derived from an EMBL/GenBank/DDBJ whole genome shotgun (WGS) entry which is preliminary data.</text>
</comment>
<feature type="compositionally biased region" description="Basic residues" evidence="1">
    <location>
        <begin position="56"/>
        <end position="66"/>
    </location>
</feature>
<proteinExistence type="predicted"/>
<dbReference type="Proteomes" id="UP000245956">
    <property type="component" value="Unassembled WGS sequence"/>
</dbReference>
<name>A0A2U3DQQ5_PURLI</name>
<feature type="region of interest" description="Disordered" evidence="1">
    <location>
        <begin position="44"/>
        <end position="70"/>
    </location>
</feature>
<evidence type="ECO:0000313" key="3">
    <source>
        <dbReference type="Proteomes" id="UP000245956"/>
    </source>
</evidence>
<sequence>MPRLDDPLTGTEHELERLRAVEMLDGGLFTFRDGKMRGGDTWSTSCAPKGPERPHGRWTKNTHTHTHTQTTQTCRLPHFTLTPHPGYLSLDGVPTTNQHRFVLGALPDAPPTPSTANRATSTALFQSATSVTTTNNAVAACNIVLLVSSPNTLVVGSSISFPRRAGQSKRSRTHPTTVTSLRNVDIVEQHNNARHPHNSGNHTPPRTNTMFTLATTPTYWMLLFTQRGAAPRPRPPPDHTPDTNYFHAFLPDCLGATLL</sequence>